<keyword evidence="7" id="KW-1185">Reference proteome</keyword>
<dbReference type="InterPro" id="IPR031152">
    <property type="entry name" value="PLXDC"/>
</dbReference>
<gene>
    <name evidence="6" type="ORF">CLODIP_2_CD00988</name>
</gene>
<evidence type="ECO:0008006" key="8">
    <source>
        <dbReference type="Google" id="ProtNLM"/>
    </source>
</evidence>
<dbReference type="Proteomes" id="UP000494165">
    <property type="component" value="Unassembled WGS sequence"/>
</dbReference>
<proteinExistence type="predicted"/>
<keyword evidence="3 5" id="KW-0732">Signal</keyword>
<comment type="caution">
    <text evidence="6">The sequence shown here is derived from an EMBL/GenBank/DDBJ whole genome shotgun (WGS) entry which is preliminary data.</text>
</comment>
<sequence>MFYASIYIILLAISYISSEEVSRSRSTEIFDGEAKAMVSHPLERDHWFVTSAHKIDNFGVEYSWANFKNVEAVELDEDVIYGSRTRNFKRVKLLFDFPFYGMSIRDVLIMEEGFISFGHSPEEWKEDTQFVAPFMAQFDPIHGTMSTVKYINSGLSLTVQWNNMKLKIFDKTRGTHTIIEEKFSFEATLTKAGAIIFKYKELPSQSVLKLIKNHCYVGINHKNFRIDSKGHPININLDFYFKISNGSNIVLMPKTGCSSNKVCKTCVSLNNYSTNKYFCGWCPRLQKCSDGLDTNKPEWDEMVKDIDSCPDENTEKTEESDSSWLDWFFTFVWL</sequence>
<evidence type="ECO:0000313" key="6">
    <source>
        <dbReference type="EMBL" id="CAB3375458.1"/>
    </source>
</evidence>
<reference evidence="6 7" key="1">
    <citation type="submission" date="2020-04" db="EMBL/GenBank/DDBJ databases">
        <authorList>
            <person name="Alioto T."/>
            <person name="Alioto T."/>
            <person name="Gomez Garrido J."/>
        </authorList>
    </citation>
    <scope>NUCLEOTIDE SEQUENCE [LARGE SCALE GENOMIC DNA]</scope>
</reference>
<evidence type="ECO:0000256" key="2">
    <source>
        <dbReference type="ARBA" id="ARBA00022692"/>
    </source>
</evidence>
<dbReference type="EMBL" id="CADEPI010000112">
    <property type="protein sequence ID" value="CAB3375458.1"/>
    <property type="molecule type" value="Genomic_DNA"/>
</dbReference>
<dbReference type="PANTHER" id="PTHR13055">
    <property type="entry name" value="TUMOR ENDOTHELIAL MARKER 7 RELATED"/>
    <property type="match status" value="1"/>
</dbReference>
<name>A0A8S1D4V9_9INSE</name>
<keyword evidence="2" id="KW-0812">Transmembrane</keyword>
<feature type="signal peptide" evidence="5">
    <location>
        <begin position="1"/>
        <end position="18"/>
    </location>
</feature>
<organism evidence="6 7">
    <name type="scientific">Cloeon dipterum</name>
    <dbReference type="NCBI Taxonomy" id="197152"/>
    <lineage>
        <taxon>Eukaryota</taxon>
        <taxon>Metazoa</taxon>
        <taxon>Ecdysozoa</taxon>
        <taxon>Arthropoda</taxon>
        <taxon>Hexapoda</taxon>
        <taxon>Insecta</taxon>
        <taxon>Pterygota</taxon>
        <taxon>Palaeoptera</taxon>
        <taxon>Ephemeroptera</taxon>
        <taxon>Pisciforma</taxon>
        <taxon>Baetidae</taxon>
        <taxon>Cloeon</taxon>
    </lineage>
</organism>
<evidence type="ECO:0000256" key="3">
    <source>
        <dbReference type="ARBA" id="ARBA00022729"/>
    </source>
</evidence>
<keyword evidence="4" id="KW-1133">Transmembrane helix</keyword>
<evidence type="ECO:0000313" key="7">
    <source>
        <dbReference type="Proteomes" id="UP000494165"/>
    </source>
</evidence>
<keyword evidence="4" id="KW-0472">Membrane</keyword>
<dbReference type="OrthoDB" id="5971693at2759"/>
<dbReference type="GO" id="GO:0016020">
    <property type="term" value="C:membrane"/>
    <property type="evidence" value="ECO:0007669"/>
    <property type="project" value="UniProtKB-SubCell"/>
</dbReference>
<accession>A0A8S1D4V9</accession>
<dbReference type="AlphaFoldDB" id="A0A8S1D4V9"/>
<protein>
    <recommendedName>
        <fullName evidence="8">PSI domain-containing protein</fullName>
    </recommendedName>
</protein>
<evidence type="ECO:0000256" key="4">
    <source>
        <dbReference type="ARBA" id="ARBA00022989"/>
    </source>
</evidence>
<feature type="chain" id="PRO_5035801753" description="PSI domain-containing protein" evidence="5">
    <location>
        <begin position="19"/>
        <end position="334"/>
    </location>
</feature>
<evidence type="ECO:0000256" key="5">
    <source>
        <dbReference type="SAM" id="SignalP"/>
    </source>
</evidence>
<dbReference type="PANTHER" id="PTHR13055:SF12">
    <property type="entry name" value="LD40707P"/>
    <property type="match status" value="1"/>
</dbReference>
<comment type="subcellular location">
    <subcellularLocation>
        <location evidence="1">Membrane</location>
        <topology evidence="1">Single-pass type I membrane protein</topology>
    </subcellularLocation>
</comment>
<evidence type="ECO:0000256" key="1">
    <source>
        <dbReference type="ARBA" id="ARBA00004479"/>
    </source>
</evidence>